<keyword evidence="1" id="KW-0812">Transmembrane</keyword>
<dbReference type="AlphaFoldDB" id="A0A1R3JEY0"/>
<evidence type="ECO:0000313" key="2">
    <source>
        <dbReference type="EMBL" id="OMO93380.1"/>
    </source>
</evidence>
<keyword evidence="3" id="KW-1185">Reference proteome</keyword>
<sequence length="161" mass="18282">MDLRYAIPPILNVMFFFLSSWNLNPIVSSILVQQFSLLQLAIIILALMLLILLFLFTSVEVPLNLTPIHLRPGHFSIALTTSLLASLFLPPSLFWAVYLLILCLSPWQHIFFLLLKHFFRLFTGALNLIPTYFITIAIQDEESANPGSEFDVELGQDMDDG</sequence>
<comment type="caution">
    <text evidence="2">The sequence shown here is derived from an EMBL/GenBank/DDBJ whole genome shotgun (WGS) entry which is preliminary data.</text>
</comment>
<organism evidence="2 3">
    <name type="scientific">Corchorus capsularis</name>
    <name type="common">Jute</name>
    <dbReference type="NCBI Taxonomy" id="210143"/>
    <lineage>
        <taxon>Eukaryota</taxon>
        <taxon>Viridiplantae</taxon>
        <taxon>Streptophyta</taxon>
        <taxon>Embryophyta</taxon>
        <taxon>Tracheophyta</taxon>
        <taxon>Spermatophyta</taxon>
        <taxon>Magnoliopsida</taxon>
        <taxon>eudicotyledons</taxon>
        <taxon>Gunneridae</taxon>
        <taxon>Pentapetalae</taxon>
        <taxon>rosids</taxon>
        <taxon>malvids</taxon>
        <taxon>Malvales</taxon>
        <taxon>Malvaceae</taxon>
        <taxon>Grewioideae</taxon>
        <taxon>Apeibeae</taxon>
        <taxon>Corchorus</taxon>
    </lineage>
</organism>
<gene>
    <name evidence="2" type="ORF">CCACVL1_06515</name>
</gene>
<evidence type="ECO:0000313" key="3">
    <source>
        <dbReference type="Proteomes" id="UP000188268"/>
    </source>
</evidence>
<reference evidence="2 3" key="1">
    <citation type="submission" date="2013-09" db="EMBL/GenBank/DDBJ databases">
        <title>Corchorus capsularis genome sequencing.</title>
        <authorList>
            <person name="Alam M."/>
            <person name="Haque M.S."/>
            <person name="Islam M.S."/>
            <person name="Emdad E.M."/>
            <person name="Islam M.M."/>
            <person name="Ahmed B."/>
            <person name="Halim A."/>
            <person name="Hossen Q.M.M."/>
            <person name="Hossain M.Z."/>
            <person name="Ahmed R."/>
            <person name="Khan M.M."/>
            <person name="Islam R."/>
            <person name="Rashid M.M."/>
            <person name="Khan S.A."/>
            <person name="Rahman M.S."/>
            <person name="Alam M."/>
        </authorList>
    </citation>
    <scope>NUCLEOTIDE SEQUENCE [LARGE SCALE GENOMIC DNA]</scope>
    <source>
        <strain evidence="3">cv. CVL-1</strain>
        <tissue evidence="2">Whole seedling</tissue>
    </source>
</reference>
<protein>
    <submittedName>
        <fullName evidence="2">Pentatricopeptide repeat-containing protein</fullName>
    </submittedName>
</protein>
<keyword evidence="1" id="KW-1133">Transmembrane helix</keyword>
<dbReference type="Proteomes" id="UP000188268">
    <property type="component" value="Unassembled WGS sequence"/>
</dbReference>
<dbReference type="Gramene" id="OMO93380">
    <property type="protein sequence ID" value="OMO93380"/>
    <property type="gene ID" value="CCACVL1_06515"/>
</dbReference>
<feature type="transmembrane region" description="Helical" evidence="1">
    <location>
        <begin position="35"/>
        <end position="57"/>
    </location>
</feature>
<feature type="transmembrane region" description="Helical" evidence="1">
    <location>
        <begin position="6"/>
        <end position="23"/>
    </location>
</feature>
<dbReference type="OrthoDB" id="998202at2759"/>
<dbReference type="EMBL" id="AWWV01008083">
    <property type="protein sequence ID" value="OMO93380.1"/>
    <property type="molecule type" value="Genomic_DNA"/>
</dbReference>
<accession>A0A1R3JEY0</accession>
<proteinExistence type="predicted"/>
<keyword evidence="1" id="KW-0472">Membrane</keyword>
<dbReference type="OMA" id="PPSSFWV"/>
<evidence type="ECO:0000256" key="1">
    <source>
        <dbReference type="SAM" id="Phobius"/>
    </source>
</evidence>
<name>A0A1R3JEY0_COCAP</name>
<feature type="transmembrane region" description="Helical" evidence="1">
    <location>
        <begin position="77"/>
        <end position="105"/>
    </location>
</feature>